<feature type="transmembrane region" description="Helical" evidence="7">
    <location>
        <begin position="41"/>
        <end position="66"/>
    </location>
</feature>
<evidence type="ECO:0000256" key="1">
    <source>
        <dbReference type="ARBA" id="ARBA00004651"/>
    </source>
</evidence>
<dbReference type="Gene3D" id="1.10.1760.20">
    <property type="match status" value="1"/>
</dbReference>
<evidence type="ECO:0000256" key="7">
    <source>
        <dbReference type="SAM" id="Phobius"/>
    </source>
</evidence>
<feature type="transmembrane region" description="Helical" evidence="7">
    <location>
        <begin position="7"/>
        <end position="29"/>
    </location>
</feature>
<evidence type="ECO:0000256" key="3">
    <source>
        <dbReference type="ARBA" id="ARBA00022475"/>
    </source>
</evidence>
<accession>A0A1D9MBU0</accession>
<dbReference type="NCBIfam" id="NF004905">
    <property type="entry name" value="PRK06265.1-5"/>
    <property type="match status" value="1"/>
</dbReference>
<dbReference type="PANTHER" id="PTHR34229:SF1">
    <property type="entry name" value="METAL TRANSPORT PROTEIN HI_1621-RELATED"/>
    <property type="match status" value="1"/>
</dbReference>
<dbReference type="GO" id="GO:0000041">
    <property type="term" value="P:transition metal ion transport"/>
    <property type="evidence" value="ECO:0007669"/>
    <property type="project" value="InterPro"/>
</dbReference>
<dbReference type="InterPro" id="IPR002751">
    <property type="entry name" value="CbiM/NikMN"/>
</dbReference>
<reference evidence="8 9" key="1">
    <citation type="submission" date="2016-10" db="EMBL/GenBank/DDBJ databases">
        <title>Rhodobacter sp. LPB0142, isolated from sea water.</title>
        <authorList>
            <person name="Kim E."/>
            <person name="Yi H."/>
        </authorList>
    </citation>
    <scope>NUCLEOTIDE SEQUENCE [LARGE SCALE GENOMIC DNA]</scope>
    <source>
        <strain evidence="8 9">LPB0142</strain>
    </source>
</reference>
<name>A0A1D9MBU0_9RHOB</name>
<evidence type="ECO:0000256" key="6">
    <source>
        <dbReference type="ARBA" id="ARBA00023136"/>
    </source>
</evidence>
<keyword evidence="6 7" id="KW-0472">Membrane</keyword>
<keyword evidence="4 7" id="KW-0812">Transmembrane</keyword>
<dbReference type="AlphaFoldDB" id="A0A1D9MBU0"/>
<gene>
    <name evidence="8" type="ORF">LPB142_08335</name>
</gene>
<evidence type="ECO:0000256" key="2">
    <source>
        <dbReference type="ARBA" id="ARBA00022448"/>
    </source>
</evidence>
<keyword evidence="9" id="KW-1185">Reference proteome</keyword>
<dbReference type="Pfam" id="PF01891">
    <property type="entry name" value="CbiM"/>
    <property type="match status" value="1"/>
</dbReference>
<keyword evidence="3" id="KW-1003">Cell membrane</keyword>
<comment type="subcellular location">
    <subcellularLocation>
        <location evidence="1">Cell membrane</location>
        <topology evidence="1">Multi-pass membrane protein</topology>
    </subcellularLocation>
</comment>
<proteinExistence type="predicted"/>
<evidence type="ECO:0000256" key="4">
    <source>
        <dbReference type="ARBA" id="ARBA00022692"/>
    </source>
</evidence>
<dbReference type="PANTHER" id="PTHR34229">
    <property type="entry name" value="METAL TRANSPORT PROTEIN HI_1621-RELATED"/>
    <property type="match status" value="1"/>
</dbReference>
<dbReference type="EMBL" id="CP017781">
    <property type="protein sequence ID" value="AOZ69322.1"/>
    <property type="molecule type" value="Genomic_DNA"/>
</dbReference>
<dbReference type="GO" id="GO:0005886">
    <property type="term" value="C:plasma membrane"/>
    <property type="evidence" value="ECO:0007669"/>
    <property type="project" value="UniProtKB-SubCell"/>
</dbReference>
<dbReference type="RefSeq" id="WP_068765254.1">
    <property type="nucleotide sequence ID" value="NZ_CP017781.1"/>
</dbReference>
<feature type="transmembrane region" description="Helical" evidence="7">
    <location>
        <begin position="170"/>
        <end position="191"/>
    </location>
</feature>
<keyword evidence="5 7" id="KW-1133">Transmembrane helix</keyword>
<keyword evidence="2" id="KW-0813">Transport</keyword>
<evidence type="ECO:0000313" key="9">
    <source>
        <dbReference type="Proteomes" id="UP000176562"/>
    </source>
</evidence>
<feature type="transmembrane region" description="Helical" evidence="7">
    <location>
        <begin position="135"/>
        <end position="158"/>
    </location>
</feature>
<feature type="transmembrane region" description="Helical" evidence="7">
    <location>
        <begin position="105"/>
        <end position="123"/>
    </location>
</feature>
<evidence type="ECO:0000256" key="5">
    <source>
        <dbReference type="ARBA" id="ARBA00022989"/>
    </source>
</evidence>
<dbReference type="NCBIfam" id="NF004903">
    <property type="entry name" value="PRK06265.1-3"/>
    <property type="match status" value="1"/>
</dbReference>
<protein>
    <submittedName>
        <fullName evidence="8">Cobalamin biosynthesis protein CbiM</fullName>
    </submittedName>
</protein>
<feature type="transmembrane region" description="Helical" evidence="7">
    <location>
        <begin position="78"/>
        <end position="99"/>
    </location>
</feature>
<dbReference type="STRING" id="1850250.LPB142_08335"/>
<dbReference type="Proteomes" id="UP000176562">
    <property type="component" value="Chromosome"/>
</dbReference>
<organism evidence="8 9">
    <name type="scientific">Rhodobacter xanthinilyticus</name>
    <dbReference type="NCBI Taxonomy" id="1850250"/>
    <lineage>
        <taxon>Bacteria</taxon>
        <taxon>Pseudomonadati</taxon>
        <taxon>Pseudomonadota</taxon>
        <taxon>Alphaproteobacteria</taxon>
        <taxon>Rhodobacterales</taxon>
        <taxon>Rhodobacter group</taxon>
        <taxon>Rhodobacter</taxon>
    </lineage>
</organism>
<evidence type="ECO:0000313" key="8">
    <source>
        <dbReference type="EMBL" id="AOZ69322.1"/>
    </source>
</evidence>
<dbReference type="KEGG" id="rhp:LPB142_08335"/>
<sequence>MAHIPDGILSLPVLLGGAAVAVAGVGAGLRGLDDRAIPRIAMLSAAFFASALIAIPLGPTSVHLMLGGLMGVMLGRQVFAAVLVALVLQALLFGVGGVTTLGVNTMNIAGPAAAVGAVLGPWVRRAPPARAGMIAGLGAGAAVLATGGLVAVELWLSAPEFLPVARVMGLTYLPLAAVEAAVTGAIVSFLARVAPEALAPALPPAPEPAPAAEPAE</sequence>